<feature type="binding site" evidence="8">
    <location>
        <position position="29"/>
    </location>
    <ligand>
        <name>[4Fe-4S] cluster</name>
        <dbReference type="ChEBI" id="CHEBI:49883"/>
        <note>4Fe-4S-S-AdoMet</note>
    </ligand>
</feature>
<evidence type="ECO:0000256" key="2">
    <source>
        <dbReference type="ARBA" id="ARBA00022691"/>
    </source>
</evidence>
<dbReference type="InterPro" id="IPR017200">
    <property type="entry name" value="PqqE-like"/>
</dbReference>
<dbReference type="PANTHER" id="PTHR11228:SF7">
    <property type="entry name" value="PQQA PEPTIDE CYCLASE"/>
    <property type="match status" value="1"/>
</dbReference>
<evidence type="ECO:0000256" key="1">
    <source>
        <dbReference type="ARBA" id="ARBA00022485"/>
    </source>
</evidence>
<dbReference type="GO" id="GO:0005506">
    <property type="term" value="F:iron ion binding"/>
    <property type="evidence" value="ECO:0007669"/>
    <property type="project" value="UniProtKB-UniRule"/>
</dbReference>
<dbReference type="NCBIfam" id="TIGR02109">
    <property type="entry name" value="PQQ_syn_pqqE"/>
    <property type="match status" value="1"/>
</dbReference>
<dbReference type="UniPathway" id="UPA00539"/>
<dbReference type="InterPro" id="IPR058240">
    <property type="entry name" value="rSAM_sf"/>
</dbReference>
<evidence type="ECO:0000259" key="9">
    <source>
        <dbReference type="PROSITE" id="PS51918"/>
    </source>
</evidence>
<comment type="caution">
    <text evidence="10">The sequence shown here is derived from an EMBL/GenBank/DDBJ whole genome shotgun (WGS) entry which is preliminary data.</text>
</comment>
<proteinExistence type="inferred from homology"/>
<feature type="domain" description="Radical SAM core" evidence="9">
    <location>
        <begin position="11"/>
        <end position="226"/>
    </location>
</feature>
<dbReference type="InterPro" id="IPR000385">
    <property type="entry name" value="MoaA_NifB_PqqE_Fe-S-bd_CS"/>
</dbReference>
<protein>
    <recommendedName>
        <fullName evidence="8">PqqA peptide cyclase</fullName>
        <ecNumber evidence="8">1.21.98.4</ecNumber>
    </recommendedName>
    <alternativeName>
        <fullName evidence="8">Coenzyme PQQ synthesis protein E</fullName>
    </alternativeName>
</protein>
<organism evidence="10 11">
    <name type="scientific">Steroidobacter agaridevorans</name>
    <dbReference type="NCBI Taxonomy" id="2695856"/>
    <lineage>
        <taxon>Bacteria</taxon>
        <taxon>Pseudomonadati</taxon>
        <taxon>Pseudomonadota</taxon>
        <taxon>Gammaproteobacteria</taxon>
        <taxon>Steroidobacterales</taxon>
        <taxon>Steroidobacteraceae</taxon>
        <taxon>Steroidobacter</taxon>
    </lineage>
</organism>
<dbReference type="Proteomes" id="UP000445000">
    <property type="component" value="Unassembled WGS sequence"/>
</dbReference>
<evidence type="ECO:0000256" key="5">
    <source>
        <dbReference type="ARBA" id="ARBA00023002"/>
    </source>
</evidence>
<gene>
    <name evidence="8 10" type="primary">pqqE</name>
    <name evidence="10" type="ORF">GCM10011487_39610</name>
</gene>
<dbReference type="GO" id="GO:1904047">
    <property type="term" value="F:S-adenosyl-L-methionine binding"/>
    <property type="evidence" value="ECO:0007669"/>
    <property type="project" value="UniProtKB-UniRule"/>
</dbReference>
<comment type="subunit">
    <text evidence="8">Interacts with PqqD. The interaction is necessary for activity of PqqE.</text>
</comment>
<dbReference type="NCBIfam" id="TIGR04085">
    <property type="entry name" value="rSAM_more_4Fe4S"/>
    <property type="match status" value="1"/>
</dbReference>
<evidence type="ECO:0000256" key="6">
    <source>
        <dbReference type="ARBA" id="ARBA00023004"/>
    </source>
</evidence>
<dbReference type="PROSITE" id="PS51918">
    <property type="entry name" value="RADICAL_SAM"/>
    <property type="match status" value="1"/>
</dbReference>
<dbReference type="PROSITE" id="PS01305">
    <property type="entry name" value="MOAA_NIFB_PQQE"/>
    <property type="match status" value="1"/>
</dbReference>
<comment type="function">
    <text evidence="8">Catalyzes the cross-linking of a glutamate residue and a tyrosine residue in the PqqA protein as part of the biosynthesis of pyrroloquinoline quinone (PQQ).</text>
</comment>
<comment type="catalytic activity">
    <reaction evidence="8">
        <text>[PQQ precursor protein] + S-adenosyl-L-methionine = E-Y cross-linked-[PQQ precursor protein] + 5'-deoxyadenosine + L-methionine + H(+)</text>
        <dbReference type="Rhea" id="RHEA:56836"/>
        <dbReference type="Rhea" id="RHEA-COMP:14800"/>
        <dbReference type="Rhea" id="RHEA-COMP:14801"/>
        <dbReference type="ChEBI" id="CHEBI:15378"/>
        <dbReference type="ChEBI" id="CHEBI:17319"/>
        <dbReference type="ChEBI" id="CHEBI:57844"/>
        <dbReference type="ChEBI" id="CHEBI:59789"/>
        <dbReference type="ChEBI" id="CHEBI:141026"/>
        <dbReference type="ChEBI" id="CHEBI:141027"/>
        <dbReference type="EC" id="1.21.98.4"/>
    </reaction>
</comment>
<dbReference type="InterPro" id="IPR023885">
    <property type="entry name" value="4Fe4S-binding_SPASM_dom"/>
</dbReference>
<dbReference type="InterPro" id="IPR013785">
    <property type="entry name" value="Aldolase_TIM"/>
</dbReference>
<feature type="binding site" evidence="8">
    <location>
        <position position="25"/>
    </location>
    <ligand>
        <name>[4Fe-4S] cluster</name>
        <dbReference type="ChEBI" id="CHEBI:49883"/>
        <note>4Fe-4S-S-AdoMet</note>
    </ligand>
</feature>
<evidence type="ECO:0000256" key="4">
    <source>
        <dbReference type="ARBA" id="ARBA00022905"/>
    </source>
</evidence>
<dbReference type="RefSeq" id="WP_161813646.1">
    <property type="nucleotide sequence ID" value="NZ_BLJN01000004.1"/>
</dbReference>
<dbReference type="EC" id="1.21.98.4" evidence="8"/>
<keyword evidence="1 8" id="KW-0004">4Fe-4S</keyword>
<dbReference type="GO" id="GO:0032324">
    <property type="term" value="P:molybdopterin cofactor biosynthetic process"/>
    <property type="evidence" value="ECO:0007669"/>
    <property type="project" value="UniProtKB-ARBA"/>
</dbReference>
<reference evidence="11" key="1">
    <citation type="submission" date="2020-01" db="EMBL/GenBank/DDBJ databases">
        <title>'Steroidobacter agaridevorans' sp. nov., agar-degrading bacteria isolated from rhizosphere soils.</title>
        <authorList>
            <person name="Ikenaga M."/>
            <person name="Kataoka M."/>
            <person name="Murouchi A."/>
            <person name="Katsuragi S."/>
            <person name="Sakai M."/>
        </authorList>
    </citation>
    <scope>NUCLEOTIDE SEQUENCE [LARGE SCALE GENOMIC DNA]</scope>
    <source>
        <strain evidence="11">YU21-B</strain>
    </source>
</reference>
<keyword evidence="11" id="KW-1185">Reference proteome</keyword>
<evidence type="ECO:0000313" key="11">
    <source>
        <dbReference type="Proteomes" id="UP000445000"/>
    </source>
</evidence>
<dbReference type="SFLD" id="SFLDG01386">
    <property type="entry name" value="main_SPASM_domain-containing"/>
    <property type="match status" value="1"/>
</dbReference>
<dbReference type="InterPro" id="IPR011843">
    <property type="entry name" value="PQQ_synth_PqqE_bac"/>
</dbReference>
<evidence type="ECO:0000256" key="8">
    <source>
        <dbReference type="HAMAP-Rule" id="MF_00660"/>
    </source>
</evidence>
<dbReference type="InterPro" id="IPR050377">
    <property type="entry name" value="Radical_SAM_PqqE_MftC-like"/>
</dbReference>
<evidence type="ECO:0000313" key="10">
    <source>
        <dbReference type="EMBL" id="GFE81961.1"/>
    </source>
</evidence>
<keyword evidence="2 8" id="KW-0949">S-adenosyl-L-methionine</keyword>
<dbReference type="GO" id="GO:0009975">
    <property type="term" value="F:cyclase activity"/>
    <property type="evidence" value="ECO:0007669"/>
    <property type="project" value="UniProtKB-UniRule"/>
</dbReference>
<keyword evidence="6 8" id="KW-0408">Iron</keyword>
<dbReference type="AlphaFoldDB" id="A0A829YGM0"/>
<keyword evidence="5 8" id="KW-0560">Oxidoreductase</keyword>
<keyword evidence="7 8" id="KW-0411">Iron-sulfur</keyword>
<dbReference type="PIRSF" id="PIRSF037420">
    <property type="entry name" value="PQQ_syn_pqqE"/>
    <property type="match status" value="1"/>
</dbReference>
<name>A0A829YGM0_9GAMM</name>
<sequence>MNAAVTTSPVVGPPLWLLLELTYRCPLQCVFCYNPIDFAKVEDELTTEEWIRVLREARALGSVQLGLSGGEPLMRDDVEAIADEAHRLGYYTNLITSGVGLTRERLSELKRVGLDHIQLSFQDSTKEMNDFLSHTRTFELKKRCAEWIKEHGYPMVVNCVIHRLNIDHLDTIIDMAVRMGADYLELANTQYYSWAHLNREHLLPSREQLQKAEQTMQTWRERMKGKMKIFFVVPDYYEQRPKKCVNGWGTTLATIAPDGMAMPCHTARMLPGLSFPNVRARSMKEIWFDSDAFNRFRGQGWMKEPCASCEEREKDFGGCRCQAYLLAHDAAAADPVCSKSPHHRVVVSAVERAQQTRVPEAPLVFRRPENSRSYS</sequence>
<comment type="similarity">
    <text evidence="8">Belongs to the radical SAM superfamily. PqqE family.</text>
</comment>
<dbReference type="InterPro" id="IPR006638">
    <property type="entry name" value="Elp3/MiaA/NifB-like_rSAM"/>
</dbReference>
<comment type="pathway">
    <text evidence="8">Cofactor biosynthesis; pyrroloquinoline quinone biosynthesis.</text>
</comment>
<evidence type="ECO:0000256" key="7">
    <source>
        <dbReference type="ARBA" id="ARBA00023014"/>
    </source>
</evidence>
<dbReference type="SFLD" id="SFLDG01067">
    <property type="entry name" value="SPASM/twitch_domain_containing"/>
    <property type="match status" value="1"/>
</dbReference>
<evidence type="ECO:0000256" key="3">
    <source>
        <dbReference type="ARBA" id="ARBA00022723"/>
    </source>
</evidence>
<keyword evidence="3 8" id="KW-0479">Metal-binding</keyword>
<dbReference type="GO" id="GO:0016491">
    <property type="term" value="F:oxidoreductase activity"/>
    <property type="evidence" value="ECO:0007669"/>
    <property type="project" value="UniProtKB-KW"/>
</dbReference>
<keyword evidence="4 8" id="KW-0884">PQQ biosynthesis</keyword>
<dbReference type="Pfam" id="PF13186">
    <property type="entry name" value="SPASM"/>
    <property type="match status" value="1"/>
</dbReference>
<dbReference type="SUPFAM" id="SSF102114">
    <property type="entry name" value="Radical SAM enzymes"/>
    <property type="match status" value="1"/>
</dbReference>
<dbReference type="SFLD" id="SFLDF00280">
    <property type="entry name" value="coenzyme_PQQ_synthesis_protein"/>
    <property type="match status" value="1"/>
</dbReference>
<dbReference type="SMART" id="SM00729">
    <property type="entry name" value="Elp3"/>
    <property type="match status" value="1"/>
</dbReference>
<dbReference type="GO" id="GO:0018189">
    <property type="term" value="P:pyrroloquinoline quinone biosynthetic process"/>
    <property type="evidence" value="ECO:0007669"/>
    <property type="project" value="UniProtKB-UniRule"/>
</dbReference>
<comment type="cofactor">
    <cofactor evidence="8">
        <name>[4Fe-4S] cluster</name>
        <dbReference type="ChEBI" id="CHEBI:49883"/>
    </cofactor>
    <text evidence="8">Binds 1 [4Fe-4S] cluster. The cluster is coordinated with 3 cysteines and an exchangeable S-adenosyl-L-methionine.</text>
</comment>
<dbReference type="EMBL" id="BLJN01000004">
    <property type="protein sequence ID" value="GFE81961.1"/>
    <property type="molecule type" value="Genomic_DNA"/>
</dbReference>
<dbReference type="GO" id="GO:0051539">
    <property type="term" value="F:4 iron, 4 sulfur cluster binding"/>
    <property type="evidence" value="ECO:0007669"/>
    <property type="project" value="UniProtKB-KW"/>
</dbReference>
<dbReference type="SFLD" id="SFLDS00029">
    <property type="entry name" value="Radical_SAM"/>
    <property type="match status" value="1"/>
</dbReference>
<dbReference type="Gene3D" id="3.20.20.70">
    <property type="entry name" value="Aldolase class I"/>
    <property type="match status" value="1"/>
</dbReference>
<feature type="binding site" evidence="8">
    <location>
        <position position="32"/>
    </location>
    <ligand>
        <name>[4Fe-4S] cluster</name>
        <dbReference type="ChEBI" id="CHEBI:49883"/>
        <note>4Fe-4S-S-AdoMet</note>
    </ligand>
</feature>
<dbReference type="InterPro" id="IPR007197">
    <property type="entry name" value="rSAM"/>
</dbReference>
<dbReference type="Pfam" id="PF04055">
    <property type="entry name" value="Radical_SAM"/>
    <property type="match status" value="1"/>
</dbReference>
<dbReference type="PANTHER" id="PTHR11228">
    <property type="entry name" value="RADICAL SAM DOMAIN PROTEIN"/>
    <property type="match status" value="1"/>
</dbReference>
<accession>A0A829YGM0</accession>
<dbReference type="CDD" id="cd01335">
    <property type="entry name" value="Radical_SAM"/>
    <property type="match status" value="1"/>
</dbReference>
<dbReference type="HAMAP" id="MF_00660">
    <property type="entry name" value="PqqE"/>
    <property type="match status" value="1"/>
</dbReference>